<dbReference type="RefSeq" id="YP_010101584.1">
    <property type="nucleotide sequence ID" value="NC_055791.1"/>
</dbReference>
<dbReference type="Proteomes" id="UP000295379">
    <property type="component" value="Segment"/>
</dbReference>
<dbReference type="GeneID" id="65119344"/>
<protein>
    <submittedName>
        <fullName evidence="1">Uncharacterized protein</fullName>
    </submittedName>
</protein>
<dbReference type="KEGG" id="vg:65119344"/>
<evidence type="ECO:0000313" key="2">
    <source>
        <dbReference type="Proteomes" id="UP000295379"/>
    </source>
</evidence>
<gene>
    <name evidence="1" type="primary">207</name>
    <name evidence="1" type="ORF">SEA_EGOLE_207</name>
</gene>
<name>A0A482JAQ1_9CAUD</name>
<evidence type="ECO:0000313" key="1">
    <source>
        <dbReference type="EMBL" id="QBP30950.1"/>
    </source>
</evidence>
<proteinExistence type="predicted"/>
<keyword evidence="2" id="KW-1185">Reference proteome</keyword>
<organism evidence="1 2">
    <name type="scientific">Streptomyces phage EGole</name>
    <dbReference type="NCBI Taxonomy" id="2517973"/>
    <lineage>
        <taxon>Viruses</taxon>
        <taxon>Duplodnaviria</taxon>
        <taxon>Heunggongvirae</taxon>
        <taxon>Uroviricota</taxon>
        <taxon>Caudoviricetes</taxon>
        <taxon>Stanwilliamsviridae</taxon>
        <taxon>Boydwoodruffvirinae</taxon>
        <taxon>Samistivirus</taxon>
        <taxon>Samistivirus egole</taxon>
    </lineage>
</organism>
<reference evidence="1 2" key="1">
    <citation type="submission" date="2019-02" db="EMBL/GenBank/DDBJ databases">
        <authorList>
            <person name="Montgomery L.N."/>
            <person name="Ray S.M."/>
            <person name="Barba J."/>
            <person name="Russ E.M."/>
            <person name="Bhuiyan S."/>
            <person name="Nayek S."/>
            <person name="Hughes L.E."/>
            <person name="Garlena R.A."/>
            <person name="Russell D.A."/>
            <person name="Pope W.H."/>
            <person name="Jacobs-Sera D."/>
            <person name="Hatfull G.F."/>
        </authorList>
    </citation>
    <scope>NUCLEOTIDE SEQUENCE [LARGE SCALE GENOMIC DNA]</scope>
</reference>
<sequence length="67" mass="7416">MFDSSDVKIGFMVLLGFISLLLAVAGGVNMNTYLENQKVKQCISADRIWAEGACVNDINDLRYVDND</sequence>
<accession>A0A482JAQ1</accession>
<dbReference type="EMBL" id="MK494112">
    <property type="protein sequence ID" value="QBP30950.1"/>
    <property type="molecule type" value="Genomic_DNA"/>
</dbReference>